<dbReference type="InParanoid" id="A9UXK2"/>
<dbReference type="PANTHER" id="PTHR12121:SF45">
    <property type="entry name" value="NOCTURNIN"/>
    <property type="match status" value="1"/>
</dbReference>
<dbReference type="Pfam" id="PF03372">
    <property type="entry name" value="Exo_endo_phos"/>
    <property type="match status" value="1"/>
</dbReference>
<dbReference type="EMBL" id="CH991549">
    <property type="protein sequence ID" value="EDQ89855.1"/>
    <property type="molecule type" value="Genomic_DNA"/>
</dbReference>
<evidence type="ECO:0000313" key="6">
    <source>
        <dbReference type="Proteomes" id="UP000001357"/>
    </source>
</evidence>
<feature type="region of interest" description="Disordered" evidence="3">
    <location>
        <begin position="279"/>
        <end position="300"/>
    </location>
</feature>
<sequence length="362" mass="39057">MNDSLRAEPEPSASSSPVTGGDKGVSVVERQWQSVINLGPAETPLHTQQLRLTVAAFNVLADGLDVNGQWSYIDPATVTFERRKDLLLQEIDRIAPDVLGLAECNNFTEFWAPELARRGYHGVFQPKSHGPAARFGAQPDGVALFVRTAAGLELIGEPLRNAMRPVAISALVRAGLTAESTINKSSTPAMTSSPAFLFRVAMTHFKAGKGDSNTALRRQDTQMLLTQLDAAAAAAESEVQATIVMGDFNCEPTEDCHAPWRERGFLCAVEDMPWTTWKFRDTPTEPGTAPPPGTAPLTQPKEKREKIDYIYVLNGPGAQVAVEAFLDVPADADIPRALPAPNYASDHLAVAARLNCFTAPLA</sequence>
<dbReference type="RefSeq" id="XP_001745277.1">
    <property type="nucleotide sequence ID" value="XM_001745225.1"/>
</dbReference>
<protein>
    <recommendedName>
        <fullName evidence="4">Endonuclease/exonuclease/phosphatase domain-containing protein</fullName>
    </recommendedName>
</protein>
<evidence type="ECO:0000256" key="3">
    <source>
        <dbReference type="SAM" id="MobiDB-lite"/>
    </source>
</evidence>
<name>A9UXK2_MONBE</name>
<dbReference type="GeneID" id="5890453"/>
<dbReference type="InterPro" id="IPR005135">
    <property type="entry name" value="Endo/exonuclease/phosphatase"/>
</dbReference>
<reference evidence="5 6" key="1">
    <citation type="journal article" date="2008" name="Nature">
        <title>The genome of the choanoflagellate Monosiga brevicollis and the origin of metazoans.</title>
        <authorList>
            <consortium name="JGI Sequencing"/>
            <person name="King N."/>
            <person name="Westbrook M.J."/>
            <person name="Young S.L."/>
            <person name="Kuo A."/>
            <person name="Abedin M."/>
            <person name="Chapman J."/>
            <person name="Fairclough S."/>
            <person name="Hellsten U."/>
            <person name="Isogai Y."/>
            <person name="Letunic I."/>
            <person name="Marr M."/>
            <person name="Pincus D."/>
            <person name="Putnam N."/>
            <person name="Rokas A."/>
            <person name="Wright K.J."/>
            <person name="Zuzow R."/>
            <person name="Dirks W."/>
            <person name="Good M."/>
            <person name="Goodstein D."/>
            <person name="Lemons D."/>
            <person name="Li W."/>
            <person name="Lyons J.B."/>
            <person name="Morris A."/>
            <person name="Nichols S."/>
            <person name="Richter D.J."/>
            <person name="Salamov A."/>
            <person name="Bork P."/>
            <person name="Lim W.A."/>
            <person name="Manning G."/>
            <person name="Miller W.T."/>
            <person name="McGinnis W."/>
            <person name="Shapiro H."/>
            <person name="Tjian R."/>
            <person name="Grigoriev I.V."/>
            <person name="Rokhsar D."/>
        </authorList>
    </citation>
    <scope>NUCLEOTIDE SEQUENCE [LARGE SCALE GENOMIC DNA]</scope>
    <source>
        <strain evidence="6">MX1 / ATCC 50154</strain>
    </source>
</reference>
<comment type="similarity">
    <text evidence="1">Belongs to the CCR4/nocturin family.</text>
</comment>
<proteinExistence type="inferred from homology"/>
<dbReference type="AlphaFoldDB" id="A9UXK2"/>
<dbReference type="Proteomes" id="UP000001357">
    <property type="component" value="Unassembled WGS sequence"/>
</dbReference>
<dbReference type="GO" id="GO:0000175">
    <property type="term" value="F:3'-5'-RNA exonuclease activity"/>
    <property type="evidence" value="ECO:0000318"/>
    <property type="project" value="GO_Central"/>
</dbReference>
<feature type="domain" description="Endonuclease/exonuclease/phosphatase" evidence="4">
    <location>
        <begin position="62"/>
        <end position="347"/>
    </location>
</feature>
<gene>
    <name evidence="5" type="ORF">MONBRDRAFT_36891</name>
</gene>
<evidence type="ECO:0000259" key="4">
    <source>
        <dbReference type="Pfam" id="PF03372"/>
    </source>
</evidence>
<dbReference type="PANTHER" id="PTHR12121">
    <property type="entry name" value="CARBON CATABOLITE REPRESSOR PROTEIN 4"/>
    <property type="match status" value="1"/>
</dbReference>
<dbReference type="Gene3D" id="3.60.10.10">
    <property type="entry name" value="Endonuclease/exonuclease/phosphatase"/>
    <property type="match status" value="1"/>
</dbReference>
<organism evidence="5 6">
    <name type="scientific">Monosiga brevicollis</name>
    <name type="common">Choanoflagellate</name>
    <dbReference type="NCBI Taxonomy" id="81824"/>
    <lineage>
        <taxon>Eukaryota</taxon>
        <taxon>Choanoflagellata</taxon>
        <taxon>Craspedida</taxon>
        <taxon>Salpingoecidae</taxon>
        <taxon>Monosiga</taxon>
    </lineage>
</organism>
<keyword evidence="6" id="KW-1185">Reference proteome</keyword>
<evidence type="ECO:0000256" key="1">
    <source>
        <dbReference type="ARBA" id="ARBA00010774"/>
    </source>
</evidence>
<keyword evidence="2" id="KW-0378">Hydrolase</keyword>
<accession>A9UXK2</accession>
<evidence type="ECO:0000313" key="5">
    <source>
        <dbReference type="EMBL" id="EDQ89855.1"/>
    </source>
</evidence>
<feature type="region of interest" description="Disordered" evidence="3">
    <location>
        <begin position="1"/>
        <end position="23"/>
    </location>
</feature>
<dbReference type="InterPro" id="IPR050410">
    <property type="entry name" value="CCR4/nocturin_mRNA_transcr"/>
</dbReference>
<dbReference type="InterPro" id="IPR036691">
    <property type="entry name" value="Endo/exonu/phosph_ase_sf"/>
</dbReference>
<dbReference type="KEGG" id="mbr:MONBRDRAFT_36891"/>
<dbReference type="GO" id="GO:0006139">
    <property type="term" value="P:nucleobase-containing compound metabolic process"/>
    <property type="evidence" value="ECO:0007669"/>
    <property type="project" value="UniProtKB-ARBA"/>
</dbReference>
<dbReference type="STRING" id="81824.A9UXK2"/>
<dbReference type="SUPFAM" id="SSF56219">
    <property type="entry name" value="DNase I-like"/>
    <property type="match status" value="1"/>
</dbReference>
<evidence type="ECO:0000256" key="2">
    <source>
        <dbReference type="ARBA" id="ARBA00022801"/>
    </source>
</evidence>
<dbReference type="eggNOG" id="KOG0620">
    <property type="taxonomic scope" value="Eukaryota"/>
</dbReference>